<dbReference type="STRING" id="717774.Marme_2713"/>
<dbReference type="RefSeq" id="WP_013661846.1">
    <property type="nucleotide sequence ID" value="NC_015276.1"/>
</dbReference>
<accession>F2JYB2</accession>
<evidence type="ECO:0000313" key="1">
    <source>
        <dbReference type="EMBL" id="ADZ91943.1"/>
    </source>
</evidence>
<evidence type="ECO:0000313" key="2">
    <source>
        <dbReference type="Proteomes" id="UP000001062"/>
    </source>
</evidence>
<dbReference type="Proteomes" id="UP000001062">
    <property type="component" value="Chromosome"/>
</dbReference>
<organism evidence="1 2">
    <name type="scientific">Marinomonas mediterranea (strain ATCC 700492 / JCM 21426 / NBRC 103028 / MMB-1)</name>
    <dbReference type="NCBI Taxonomy" id="717774"/>
    <lineage>
        <taxon>Bacteria</taxon>
        <taxon>Pseudomonadati</taxon>
        <taxon>Pseudomonadota</taxon>
        <taxon>Gammaproteobacteria</taxon>
        <taxon>Oceanospirillales</taxon>
        <taxon>Oceanospirillaceae</taxon>
        <taxon>Marinomonas</taxon>
    </lineage>
</organism>
<dbReference type="Gene3D" id="3.40.630.30">
    <property type="match status" value="1"/>
</dbReference>
<protein>
    <submittedName>
        <fullName evidence="1">Uncharacterized protein</fullName>
    </submittedName>
</protein>
<dbReference type="AlphaFoldDB" id="F2JYB2"/>
<reference evidence="1 2" key="1">
    <citation type="journal article" date="2012" name="Stand. Genomic Sci.">
        <title>Complete genome sequence of the melanogenic marine bacterium Marinomonas mediterranea type strain (MMB-1(T)).</title>
        <authorList>
            <person name="Lucas-Elio P."/>
            <person name="Goodwin L."/>
            <person name="Woyke T."/>
            <person name="Pitluck S."/>
            <person name="Nolan M."/>
            <person name="Kyrpides N.C."/>
            <person name="Detter J.C."/>
            <person name="Copeland A."/>
            <person name="Teshima H."/>
            <person name="Bruce D."/>
            <person name="Detter C."/>
            <person name="Tapia R."/>
            <person name="Han S."/>
            <person name="Land M.L."/>
            <person name="Ivanova N."/>
            <person name="Mikhailova N."/>
            <person name="Johnston A.W."/>
            <person name="Sanchez-Amat A."/>
        </authorList>
    </citation>
    <scope>NUCLEOTIDE SEQUENCE [LARGE SCALE GENOMIC DNA]</scope>
    <source>
        <strain evidence="2">ATCC 700492 / JCM 21426 / NBRC 103028 / MMB-1</strain>
    </source>
</reference>
<name>F2JYB2_MARM1</name>
<sequence>MYCGINKTSRQNRSTHAKCVHPKDIRFFVQLRSTSAKRDPAADGLELVHSKKQFKQYLSMLKTWRDEALLKSDVSESDYQAYREKIETDNNTPCSNKNWRKEEEIACVCDDLRDYALSKKTLDSIDEDITLITSKGVPVGVITLRVPYDNDNIDYEITGFVKKPDYSGSLKWAVDKYLNSLKPRVSKGKTVIGVDSAKRAVGAYERYGFEPTGQDANHYGKEHCGCQKMIRSERSEK</sequence>
<proteinExistence type="predicted"/>
<dbReference type="HOGENOM" id="CLU_1169560_0_0_6"/>
<keyword evidence="2" id="KW-1185">Reference proteome</keyword>
<dbReference type="KEGG" id="mme:Marme_2713"/>
<dbReference type="EMBL" id="CP002583">
    <property type="protein sequence ID" value="ADZ91943.1"/>
    <property type="molecule type" value="Genomic_DNA"/>
</dbReference>
<gene>
    <name evidence="1" type="ordered locus">Marme_2713</name>
</gene>
<dbReference type="PATRIC" id="fig|717774.3.peg.2800"/>